<dbReference type="NCBIfam" id="NF004976">
    <property type="entry name" value="PRK06349.1"/>
    <property type="match status" value="1"/>
</dbReference>
<evidence type="ECO:0000256" key="6">
    <source>
        <dbReference type="ARBA" id="ARBA00022605"/>
    </source>
</evidence>
<keyword evidence="8 12" id="KW-0560">Oxidoreductase</keyword>
<evidence type="ECO:0000313" key="20">
    <source>
        <dbReference type="Proteomes" id="UP000292818"/>
    </source>
</evidence>
<dbReference type="InterPro" id="IPR005106">
    <property type="entry name" value="Asp/hSer_DH_NAD-bd"/>
</dbReference>
<name>A0A4Q7DZ05_9LACO</name>
<feature type="binding site" evidence="14">
    <location>
        <position position="178"/>
    </location>
    <ligand>
        <name>L-homoserine</name>
        <dbReference type="ChEBI" id="CHEBI:57476"/>
    </ligand>
</feature>
<evidence type="ECO:0000256" key="16">
    <source>
        <dbReference type="RuleBase" id="RU004171"/>
    </source>
</evidence>
<gene>
    <name evidence="19" type="ORF">LDELB18P1_1150</name>
</gene>
<keyword evidence="10 12" id="KW-0486">Methionine biosynthesis</keyword>
<evidence type="ECO:0000259" key="18">
    <source>
        <dbReference type="Pfam" id="PF03447"/>
    </source>
</evidence>
<dbReference type="InterPro" id="IPR022697">
    <property type="entry name" value="HDH_short"/>
</dbReference>
<feature type="domain" description="Homoserine dehydrogenase catalytic" evidence="17">
    <location>
        <begin position="125"/>
        <end position="303"/>
    </location>
</feature>
<dbReference type="Pfam" id="PF03447">
    <property type="entry name" value="NAD_binding_3"/>
    <property type="match status" value="1"/>
</dbReference>
<evidence type="ECO:0000259" key="17">
    <source>
        <dbReference type="Pfam" id="PF00742"/>
    </source>
</evidence>
<evidence type="ECO:0000256" key="11">
    <source>
        <dbReference type="ARBA" id="ARBA00048841"/>
    </source>
</evidence>
<dbReference type="GO" id="GO:0009086">
    <property type="term" value="P:methionine biosynthetic process"/>
    <property type="evidence" value="ECO:0007669"/>
    <property type="project" value="UniProtKB-KW"/>
</dbReference>
<feature type="binding site" evidence="14">
    <location>
        <begin position="7"/>
        <end position="12"/>
    </location>
    <ligand>
        <name>NADP(+)</name>
        <dbReference type="ChEBI" id="CHEBI:58349"/>
    </ligand>
</feature>
<dbReference type="PROSITE" id="PS01042">
    <property type="entry name" value="HOMOSER_DHGENASE"/>
    <property type="match status" value="1"/>
</dbReference>
<dbReference type="Gene3D" id="3.30.360.10">
    <property type="entry name" value="Dihydrodipicolinate Reductase, domain 2"/>
    <property type="match status" value="1"/>
</dbReference>
<comment type="caution">
    <text evidence="19">The sequence shown here is derived from an EMBL/GenBank/DDBJ whole genome shotgun (WGS) entry which is preliminary data.</text>
</comment>
<evidence type="ECO:0000256" key="8">
    <source>
        <dbReference type="ARBA" id="ARBA00023002"/>
    </source>
</evidence>
<evidence type="ECO:0000256" key="1">
    <source>
        <dbReference type="ARBA" id="ARBA00005056"/>
    </source>
</evidence>
<feature type="active site" description="Proton donor" evidence="13">
    <location>
        <position position="193"/>
    </location>
</feature>
<dbReference type="EMBL" id="SETJ01000047">
    <property type="protein sequence ID" value="RZM16337.1"/>
    <property type="molecule type" value="Genomic_DNA"/>
</dbReference>
<evidence type="ECO:0000256" key="2">
    <source>
        <dbReference type="ARBA" id="ARBA00005062"/>
    </source>
</evidence>
<dbReference type="RefSeq" id="WP_130137548.1">
    <property type="nucleotide sequence ID" value="NZ_SETJ01000047.1"/>
</dbReference>
<keyword evidence="9" id="KW-0915">Sodium</keyword>
<evidence type="ECO:0000256" key="5">
    <source>
        <dbReference type="ARBA" id="ARBA00013376"/>
    </source>
</evidence>
<dbReference type="PIRSF" id="PIRSF036497">
    <property type="entry name" value="HDH_short"/>
    <property type="match status" value="1"/>
</dbReference>
<reference evidence="19 20" key="1">
    <citation type="submission" date="2019-01" db="EMBL/GenBank/DDBJ databases">
        <title>Colonization of the human gut by bovine bacteria present in Parmesan cheese.</title>
        <authorList>
            <person name="Lugli G.A."/>
            <person name="Milani C."/>
        </authorList>
    </citation>
    <scope>NUCLEOTIDE SEQUENCE [LARGE SCALE GENOMIC DNA]</scope>
    <source>
        <strain evidence="19 20">LDELB18P1</strain>
    </source>
</reference>
<evidence type="ECO:0000256" key="12">
    <source>
        <dbReference type="PIRNR" id="PIRNR036497"/>
    </source>
</evidence>
<dbReference type="GO" id="GO:0009088">
    <property type="term" value="P:threonine biosynthetic process"/>
    <property type="evidence" value="ECO:0007669"/>
    <property type="project" value="UniProtKB-UniPathway"/>
</dbReference>
<evidence type="ECO:0000256" key="4">
    <source>
        <dbReference type="ARBA" id="ARBA00013213"/>
    </source>
</evidence>
<feature type="binding site" evidence="14">
    <location>
        <position position="93"/>
    </location>
    <ligand>
        <name>NADPH</name>
        <dbReference type="ChEBI" id="CHEBI:57783"/>
    </ligand>
</feature>
<proteinExistence type="inferred from homology"/>
<dbReference type="PANTHER" id="PTHR43331:SF1">
    <property type="entry name" value="HOMOSERINE DEHYDROGENASE"/>
    <property type="match status" value="1"/>
</dbReference>
<dbReference type="InterPro" id="IPR019811">
    <property type="entry name" value="HDH_CS"/>
</dbReference>
<organism evidence="19 20">
    <name type="scientific">Lactobacillus delbrueckii</name>
    <dbReference type="NCBI Taxonomy" id="1584"/>
    <lineage>
        <taxon>Bacteria</taxon>
        <taxon>Bacillati</taxon>
        <taxon>Bacillota</taxon>
        <taxon>Bacilli</taxon>
        <taxon>Lactobacillales</taxon>
        <taxon>Lactobacillaceae</taxon>
        <taxon>Lactobacillus</taxon>
    </lineage>
</organism>
<dbReference type="SUPFAM" id="SSF55347">
    <property type="entry name" value="Glyceraldehyde-3-phosphate dehydrogenase-like, C-terminal domain"/>
    <property type="match status" value="1"/>
</dbReference>
<evidence type="ECO:0000256" key="9">
    <source>
        <dbReference type="ARBA" id="ARBA00023053"/>
    </source>
</evidence>
<comment type="similarity">
    <text evidence="3 12 16">Belongs to the homoserine dehydrogenase family.</text>
</comment>
<comment type="pathway">
    <text evidence="1 15">Amino-acid biosynthesis; L-threonine biosynthesis; L-threonine from L-aspartate: step 3/5.</text>
</comment>
<keyword evidence="6 12" id="KW-0028">Amino-acid biosynthesis</keyword>
<evidence type="ECO:0000256" key="7">
    <source>
        <dbReference type="ARBA" id="ARBA00022697"/>
    </source>
</evidence>
<protein>
    <recommendedName>
        <fullName evidence="5 12">Homoserine dehydrogenase</fullName>
        <shortName evidence="12">HDH</shortName>
        <ecNumber evidence="4 12">1.1.1.3</ecNumber>
    </recommendedName>
</protein>
<dbReference type="GO" id="GO:0050661">
    <property type="term" value="F:NADP binding"/>
    <property type="evidence" value="ECO:0007669"/>
    <property type="project" value="InterPro"/>
</dbReference>
<evidence type="ECO:0000256" key="14">
    <source>
        <dbReference type="PIRSR" id="PIRSR036497-2"/>
    </source>
</evidence>
<dbReference type="Proteomes" id="UP000292818">
    <property type="component" value="Unassembled WGS sequence"/>
</dbReference>
<evidence type="ECO:0000256" key="10">
    <source>
        <dbReference type="ARBA" id="ARBA00023167"/>
    </source>
</evidence>
<dbReference type="InterPro" id="IPR036291">
    <property type="entry name" value="NAD(P)-bd_dom_sf"/>
</dbReference>
<sequence>MQIAILGRGVVGGGIVKLVEEAETPLLRKIKIKKILVHRDEQILDDQHTTDFVEIVNDPEISVVCECIGGVEPAHSYVKRALEAGKHVVTANKKMLAVYAGELFDLARRKGLVLAYEASVGGGIPWIDNIKHIQRLEPVTSFQGIFNGTSNYILSQMAEKDLDFAACLKEAQELGYAEKDPSDDIDGGDVCYKICLSALTAFGKIADPSQVDQWGIRHLTKEDFAWAKANGRTIKLLARGRQAGEKLSLQVLPVMLKKTSLLAGVGLNFNALETDSASLGPETFVGQGAGSLPTAHAAVQDLLDLAEGKKGIVQSAEPGQLTDEEEQTFYLRTNRADFFQDVVAERISEKAFLTKKLTLAEISSLVKESGDPAAFLAGVADE</sequence>
<keyword evidence="12 14" id="KW-0521">NADP</keyword>
<dbReference type="GO" id="GO:0004412">
    <property type="term" value="F:homoserine dehydrogenase activity"/>
    <property type="evidence" value="ECO:0007669"/>
    <property type="project" value="UniProtKB-EC"/>
</dbReference>
<evidence type="ECO:0000256" key="3">
    <source>
        <dbReference type="ARBA" id="ARBA00006753"/>
    </source>
</evidence>
<comment type="catalytic activity">
    <reaction evidence="11">
        <text>L-homoserine + NADP(+) = L-aspartate 4-semialdehyde + NADPH + H(+)</text>
        <dbReference type="Rhea" id="RHEA:15761"/>
        <dbReference type="ChEBI" id="CHEBI:15378"/>
        <dbReference type="ChEBI" id="CHEBI:57476"/>
        <dbReference type="ChEBI" id="CHEBI:57783"/>
        <dbReference type="ChEBI" id="CHEBI:58349"/>
        <dbReference type="ChEBI" id="CHEBI:537519"/>
        <dbReference type="EC" id="1.1.1.3"/>
    </reaction>
    <physiologicalReaction direction="right-to-left" evidence="11">
        <dbReference type="Rhea" id="RHEA:15763"/>
    </physiologicalReaction>
</comment>
<dbReference type="Gene3D" id="3.30.70.260">
    <property type="match status" value="1"/>
</dbReference>
<comment type="pathway">
    <text evidence="2 15">Amino-acid biosynthesis; L-methionine biosynthesis via de novo pathway; L-homoserine from L-aspartate: step 3/3.</text>
</comment>
<dbReference type="InterPro" id="IPR001342">
    <property type="entry name" value="HDH_cat"/>
</dbReference>
<dbReference type="EC" id="1.1.1.3" evidence="4 12"/>
<dbReference type="AlphaFoldDB" id="A0A4Q7DZ05"/>
<feature type="domain" description="Aspartate/homoserine dehydrogenase NAD-binding" evidence="18">
    <location>
        <begin position="7"/>
        <end position="116"/>
    </location>
</feature>
<dbReference type="UniPathway" id="UPA00051">
    <property type="reaction ID" value="UER00465"/>
</dbReference>
<accession>A0A4Q7DZ05</accession>
<dbReference type="Pfam" id="PF00742">
    <property type="entry name" value="Homoserine_dh"/>
    <property type="match status" value="1"/>
</dbReference>
<dbReference type="Gene3D" id="3.40.50.720">
    <property type="entry name" value="NAD(P)-binding Rossmann-like Domain"/>
    <property type="match status" value="1"/>
</dbReference>
<evidence type="ECO:0000256" key="15">
    <source>
        <dbReference type="RuleBase" id="RU000579"/>
    </source>
</evidence>
<dbReference type="UniPathway" id="UPA00050">
    <property type="reaction ID" value="UER00063"/>
</dbReference>
<dbReference type="PANTHER" id="PTHR43331">
    <property type="entry name" value="HOMOSERINE DEHYDROGENASE"/>
    <property type="match status" value="1"/>
</dbReference>
<dbReference type="FunFam" id="3.30.360.10:FF:000005">
    <property type="entry name" value="Homoserine dehydrogenase"/>
    <property type="match status" value="1"/>
</dbReference>
<evidence type="ECO:0000256" key="13">
    <source>
        <dbReference type="PIRSR" id="PIRSR036497-1"/>
    </source>
</evidence>
<evidence type="ECO:0000313" key="19">
    <source>
        <dbReference type="EMBL" id="RZM16337.1"/>
    </source>
</evidence>
<keyword evidence="7 12" id="KW-0791">Threonine biosynthesis</keyword>
<dbReference type="SUPFAM" id="SSF51735">
    <property type="entry name" value="NAD(P)-binding Rossmann-fold domains"/>
    <property type="match status" value="1"/>
</dbReference>